<reference evidence="1 2" key="1">
    <citation type="submission" date="2019-05" db="EMBL/GenBank/DDBJ databases">
        <title>Another draft genome of Portunus trituberculatus and its Hox gene families provides insights of decapod evolution.</title>
        <authorList>
            <person name="Jeong J.-H."/>
            <person name="Song I."/>
            <person name="Kim S."/>
            <person name="Choi T."/>
            <person name="Kim D."/>
            <person name="Ryu S."/>
            <person name="Kim W."/>
        </authorList>
    </citation>
    <scope>NUCLEOTIDE SEQUENCE [LARGE SCALE GENOMIC DNA]</scope>
    <source>
        <tissue evidence="1">Muscle</tissue>
    </source>
</reference>
<proteinExistence type="predicted"/>
<gene>
    <name evidence="1" type="ORF">E2C01_000123</name>
</gene>
<comment type="caution">
    <text evidence="1">The sequence shown here is derived from an EMBL/GenBank/DDBJ whole genome shotgun (WGS) entry which is preliminary data.</text>
</comment>
<organism evidence="1 2">
    <name type="scientific">Portunus trituberculatus</name>
    <name type="common">Swimming crab</name>
    <name type="synonym">Neptunus trituberculatus</name>
    <dbReference type="NCBI Taxonomy" id="210409"/>
    <lineage>
        <taxon>Eukaryota</taxon>
        <taxon>Metazoa</taxon>
        <taxon>Ecdysozoa</taxon>
        <taxon>Arthropoda</taxon>
        <taxon>Crustacea</taxon>
        <taxon>Multicrustacea</taxon>
        <taxon>Malacostraca</taxon>
        <taxon>Eumalacostraca</taxon>
        <taxon>Eucarida</taxon>
        <taxon>Decapoda</taxon>
        <taxon>Pleocyemata</taxon>
        <taxon>Brachyura</taxon>
        <taxon>Eubrachyura</taxon>
        <taxon>Portunoidea</taxon>
        <taxon>Portunidae</taxon>
        <taxon>Portuninae</taxon>
        <taxon>Portunus</taxon>
    </lineage>
</organism>
<protein>
    <submittedName>
        <fullName evidence="1">Uncharacterized protein</fullName>
    </submittedName>
</protein>
<dbReference type="Proteomes" id="UP000324222">
    <property type="component" value="Unassembled WGS sequence"/>
</dbReference>
<name>A0A5B7CDG6_PORTR</name>
<dbReference type="EMBL" id="VSRR010000003">
    <property type="protein sequence ID" value="MPC07559.1"/>
    <property type="molecule type" value="Genomic_DNA"/>
</dbReference>
<evidence type="ECO:0000313" key="2">
    <source>
        <dbReference type="Proteomes" id="UP000324222"/>
    </source>
</evidence>
<evidence type="ECO:0000313" key="1">
    <source>
        <dbReference type="EMBL" id="MPC07559.1"/>
    </source>
</evidence>
<accession>A0A5B7CDG6</accession>
<keyword evidence="2" id="KW-1185">Reference proteome</keyword>
<dbReference type="AlphaFoldDB" id="A0A5B7CDG6"/>
<sequence>MGNTYRAFGMPWGDIIGGNQLSKHRNPFSFLFCLGYAKKTLSCSVPRGCQTAVLVMSGA</sequence>